<evidence type="ECO:0000313" key="1">
    <source>
        <dbReference type="EMBL" id="SEP45700.1"/>
    </source>
</evidence>
<name>A0A1H8Y078_9FIRM</name>
<evidence type="ECO:0000313" key="2">
    <source>
        <dbReference type="Proteomes" id="UP000198847"/>
    </source>
</evidence>
<protein>
    <submittedName>
        <fullName evidence="1">Spore coat associated protein JA (CotJA)</fullName>
    </submittedName>
</protein>
<dbReference type="AlphaFoldDB" id="A0A1H8Y078"/>
<accession>A0A1H8Y078</accession>
<sequence length="74" mass="8722">MERRPKKTYMSPDTDDCTYDEEYMEGTICPADMGMRLAHSYVPWQFYKQAFNPQEALAKGTLFPELYGVYKIPR</sequence>
<dbReference type="EMBL" id="FODY01000036">
    <property type="protein sequence ID" value="SEP45700.1"/>
    <property type="molecule type" value="Genomic_DNA"/>
</dbReference>
<keyword evidence="2" id="KW-1185">Reference proteome</keyword>
<dbReference type="Pfam" id="PF11007">
    <property type="entry name" value="CotJA"/>
    <property type="match status" value="1"/>
</dbReference>
<proteinExistence type="predicted"/>
<gene>
    <name evidence="1" type="ORF">SAMN04490178_13617</name>
</gene>
<dbReference type="InterPro" id="IPR020256">
    <property type="entry name" value="Spore_coat_CotJA"/>
</dbReference>
<organism evidence="1 2">
    <name type="scientific">Propionispora vibrioides</name>
    <dbReference type="NCBI Taxonomy" id="112903"/>
    <lineage>
        <taxon>Bacteria</taxon>
        <taxon>Bacillati</taxon>
        <taxon>Bacillota</taxon>
        <taxon>Negativicutes</taxon>
        <taxon>Selenomonadales</taxon>
        <taxon>Sporomusaceae</taxon>
        <taxon>Propionispora</taxon>
    </lineage>
</organism>
<dbReference type="Proteomes" id="UP000198847">
    <property type="component" value="Unassembled WGS sequence"/>
</dbReference>
<dbReference type="STRING" id="112903.SAMN04490178_13617"/>
<reference evidence="1 2" key="1">
    <citation type="submission" date="2016-10" db="EMBL/GenBank/DDBJ databases">
        <authorList>
            <person name="de Groot N.N."/>
        </authorList>
    </citation>
    <scope>NUCLEOTIDE SEQUENCE [LARGE SCALE GENOMIC DNA]</scope>
    <source>
        <strain evidence="1 2">DSM 13305</strain>
    </source>
</reference>
<dbReference type="RefSeq" id="WP_245732632.1">
    <property type="nucleotide sequence ID" value="NZ_FODY01000036.1"/>
</dbReference>